<name>A0A5S9R5R5_MYCVN</name>
<keyword evidence="4" id="KW-1185">Reference proteome</keyword>
<feature type="domain" description="DUF222" evidence="2">
    <location>
        <begin position="112"/>
        <end position="247"/>
    </location>
</feature>
<dbReference type="Proteomes" id="UP000430146">
    <property type="component" value="Unassembled WGS sequence"/>
</dbReference>
<evidence type="ECO:0000313" key="4">
    <source>
        <dbReference type="Proteomes" id="UP000430146"/>
    </source>
</evidence>
<dbReference type="Pfam" id="PF02720">
    <property type="entry name" value="DUF222"/>
    <property type="match status" value="2"/>
</dbReference>
<proteinExistence type="predicted"/>
<dbReference type="AlphaFoldDB" id="A0A5S9R5R5"/>
<dbReference type="EMBL" id="CACSIP010000039">
    <property type="protein sequence ID" value="CAA0130494.1"/>
    <property type="molecule type" value="Genomic_DNA"/>
</dbReference>
<dbReference type="InterPro" id="IPR003870">
    <property type="entry name" value="DUF222"/>
</dbReference>
<sequence>MGEVSGAVEVIRSQLAVLQDAAGGLSHRELVGLLSELTALAWALPVVEYRLLNRLVNETEPHRLGESSWTKVLSTALRVSGKDARRRLREAKHLGPRRGLTGEVLAPVWEATAAAELLMMIDQDGPEPSESEQAHHRGITLGKQQRDGTRSIRGRLDAETGAYWEAILATQAAPGMCHPDHEGGDQRGCSDTRTQAQRNHDAFKAVGRAALTSGQLGTRHGLPVTVIATTTLAELHTGAGLAVIAGGT</sequence>
<evidence type="ECO:0000259" key="2">
    <source>
        <dbReference type="Pfam" id="PF02720"/>
    </source>
</evidence>
<organism evidence="3 4">
    <name type="scientific">Mycolicibacterium vanbaalenii</name>
    <name type="common">Mycobacterium vanbaalenii</name>
    <dbReference type="NCBI Taxonomy" id="110539"/>
    <lineage>
        <taxon>Bacteria</taxon>
        <taxon>Bacillati</taxon>
        <taxon>Actinomycetota</taxon>
        <taxon>Actinomycetes</taxon>
        <taxon>Mycobacteriales</taxon>
        <taxon>Mycobacteriaceae</taxon>
        <taxon>Mycolicibacterium</taxon>
    </lineage>
</organism>
<evidence type="ECO:0000256" key="1">
    <source>
        <dbReference type="SAM" id="MobiDB-lite"/>
    </source>
</evidence>
<reference evidence="3 4" key="1">
    <citation type="submission" date="2019-11" db="EMBL/GenBank/DDBJ databases">
        <authorList>
            <person name="Holert J."/>
        </authorList>
    </citation>
    <scope>NUCLEOTIDE SEQUENCE [LARGE SCALE GENOMIC DNA]</scope>
    <source>
        <strain evidence="3">BC8_1</strain>
    </source>
</reference>
<feature type="domain" description="DUF222" evidence="2">
    <location>
        <begin position="34"/>
        <end position="105"/>
    </location>
</feature>
<protein>
    <recommendedName>
        <fullName evidence="2">DUF222 domain-containing protein</fullName>
    </recommendedName>
</protein>
<gene>
    <name evidence="3" type="ORF">AELLOGFF_05769</name>
</gene>
<accession>A0A5S9R5R5</accession>
<evidence type="ECO:0000313" key="3">
    <source>
        <dbReference type="EMBL" id="CAA0130494.1"/>
    </source>
</evidence>
<feature type="region of interest" description="Disordered" evidence="1">
    <location>
        <begin position="125"/>
        <end position="149"/>
    </location>
</feature>